<reference key="1">
    <citation type="submission" date="2010-11" db="EMBL/GenBank/DDBJ databases">
        <title>The complete sequence of chromosome of Isophaera pallida ATCC 43644.</title>
        <authorList>
            <consortium name="US DOE Joint Genome Institute (JGI-PGF)"/>
            <person name="Lucas S."/>
            <person name="Copeland A."/>
            <person name="Lapidus A."/>
            <person name="Bruce D."/>
            <person name="Goodwin L."/>
            <person name="Pitluck S."/>
            <person name="Kyrpides N."/>
            <person name="Mavromatis K."/>
            <person name="Pagani I."/>
            <person name="Ivanova N."/>
            <person name="Saunders E."/>
            <person name="Brettin T."/>
            <person name="Detter J.C."/>
            <person name="Han C."/>
            <person name="Tapia R."/>
            <person name="Land M."/>
            <person name="Hauser L."/>
            <person name="Markowitz V."/>
            <person name="Cheng J.-F."/>
            <person name="Hugenholtz P."/>
            <person name="Woyke T."/>
            <person name="Wu D."/>
            <person name="Eisen J.A."/>
        </authorList>
    </citation>
    <scope>NUCLEOTIDE SEQUENCE</scope>
    <source>
        <strain>ATCC 43644</strain>
    </source>
</reference>
<dbReference type="Gene3D" id="3.40.630.30">
    <property type="match status" value="1"/>
</dbReference>
<dbReference type="SUPFAM" id="SSF55729">
    <property type="entry name" value="Acyl-CoA N-acyltransferases (Nat)"/>
    <property type="match status" value="2"/>
</dbReference>
<sequence length="374" mass="41789">MSDGPIRFRSFRNSDPPALTTLWNQGVPMGGATARPLSVHEFETDILNHPYFEADGLIVALDESDRVCGFAHIGFGPSTDWSLADGRAGSDADFKSWTSGCTSSLLSAGGGLISPRPRLDRSWGTVAMMVFESPHQAPPWAPLLLDEARRRLEAQGAQVIYAGGAFPLNPFYWGCYGGGEFSGVLSSHQAFHQTLEQGGFRPVQTSVLFEADCFAMEARDPRAAAIRRDFRFEIEEDFLAPDWWRTIALSEHQHAEIQLRGRRDHRRVARATVWDMEAFGREDGLHRYALTDLVVDPNYRRRGLARFLVVELIKYARLQYIDRLCVQTDSSNQPALALYRALGFEQVETSRLYRLDSQGGGVFRPGGLEGRTDS</sequence>
<dbReference type="STRING" id="575540.Isop_3096"/>
<dbReference type="eggNOG" id="COG0456">
    <property type="taxonomic scope" value="Bacteria"/>
</dbReference>
<keyword evidence="1" id="KW-0808">Transferase</keyword>
<dbReference type="RefSeq" id="WP_013565949.1">
    <property type="nucleotide sequence ID" value="NC_014962.1"/>
</dbReference>
<gene>
    <name evidence="4" type="ordered locus">Isop_3096</name>
</gene>
<evidence type="ECO:0000259" key="3">
    <source>
        <dbReference type="PROSITE" id="PS51186"/>
    </source>
</evidence>
<dbReference type="KEGG" id="ipa:Isop_3096"/>
<protein>
    <submittedName>
        <fullName evidence="4">GCN5-related N-acetyltransferase</fullName>
    </submittedName>
</protein>
<evidence type="ECO:0000313" key="5">
    <source>
        <dbReference type="Proteomes" id="UP000008631"/>
    </source>
</evidence>
<accession>E8R3F1</accession>
<organism evidence="4 5">
    <name type="scientific">Isosphaera pallida (strain ATCC 43644 / DSM 9630 / IS1B)</name>
    <dbReference type="NCBI Taxonomy" id="575540"/>
    <lineage>
        <taxon>Bacteria</taxon>
        <taxon>Pseudomonadati</taxon>
        <taxon>Planctomycetota</taxon>
        <taxon>Planctomycetia</taxon>
        <taxon>Isosphaerales</taxon>
        <taxon>Isosphaeraceae</taxon>
        <taxon>Isosphaera</taxon>
    </lineage>
</organism>
<name>E8R3F1_ISOPI</name>
<dbReference type="InParanoid" id="E8R3F1"/>
<dbReference type="PANTHER" id="PTHR43877">
    <property type="entry name" value="AMINOALKYLPHOSPHONATE N-ACETYLTRANSFERASE-RELATED-RELATED"/>
    <property type="match status" value="1"/>
</dbReference>
<dbReference type="OrthoDB" id="241885at2"/>
<dbReference type="InterPro" id="IPR000182">
    <property type="entry name" value="GNAT_dom"/>
</dbReference>
<dbReference type="Pfam" id="PF00583">
    <property type="entry name" value="Acetyltransf_1"/>
    <property type="match status" value="1"/>
</dbReference>
<dbReference type="HOGENOM" id="CLU_868463_0_0_0"/>
<feature type="domain" description="N-acetyltransferase" evidence="3">
    <location>
        <begin position="216"/>
        <end position="365"/>
    </location>
</feature>
<dbReference type="InterPro" id="IPR016181">
    <property type="entry name" value="Acyl_CoA_acyltransferase"/>
</dbReference>
<evidence type="ECO:0000256" key="1">
    <source>
        <dbReference type="ARBA" id="ARBA00022679"/>
    </source>
</evidence>
<dbReference type="AlphaFoldDB" id="E8R3F1"/>
<evidence type="ECO:0000313" key="4">
    <source>
        <dbReference type="EMBL" id="ADV63661.1"/>
    </source>
</evidence>
<reference evidence="4 5" key="2">
    <citation type="journal article" date="2011" name="Stand. Genomic Sci.">
        <title>Complete genome sequence of Isosphaera pallida type strain (IS1B).</title>
        <authorList>
            <consortium name="US DOE Joint Genome Institute (JGI-PGF)"/>
            <person name="Goker M."/>
            <person name="Cleland D."/>
            <person name="Saunders E."/>
            <person name="Lapidus A."/>
            <person name="Nolan M."/>
            <person name="Lucas S."/>
            <person name="Hammon N."/>
            <person name="Deshpande S."/>
            <person name="Cheng J.F."/>
            <person name="Tapia R."/>
            <person name="Han C."/>
            <person name="Goodwin L."/>
            <person name="Pitluck S."/>
            <person name="Liolios K."/>
            <person name="Pagani I."/>
            <person name="Ivanova N."/>
            <person name="Mavromatis K."/>
            <person name="Pati A."/>
            <person name="Chen A."/>
            <person name="Palaniappan K."/>
            <person name="Land M."/>
            <person name="Hauser L."/>
            <person name="Chang Y.J."/>
            <person name="Jeffries C.D."/>
            <person name="Detter J.C."/>
            <person name="Beck B."/>
            <person name="Woyke T."/>
            <person name="Bristow J."/>
            <person name="Eisen J.A."/>
            <person name="Markowitz V."/>
            <person name="Hugenholtz P."/>
            <person name="Kyrpides N.C."/>
            <person name="Klenk H.P."/>
        </authorList>
    </citation>
    <scope>NUCLEOTIDE SEQUENCE [LARGE SCALE GENOMIC DNA]</scope>
    <source>
        <strain evidence="5">ATCC 43644 / DSM 9630 / IS1B</strain>
    </source>
</reference>
<keyword evidence="5" id="KW-1185">Reference proteome</keyword>
<dbReference type="EMBL" id="CP002353">
    <property type="protein sequence ID" value="ADV63661.1"/>
    <property type="molecule type" value="Genomic_DNA"/>
</dbReference>
<dbReference type="GO" id="GO:0016747">
    <property type="term" value="F:acyltransferase activity, transferring groups other than amino-acyl groups"/>
    <property type="evidence" value="ECO:0007669"/>
    <property type="project" value="InterPro"/>
</dbReference>
<evidence type="ECO:0000256" key="2">
    <source>
        <dbReference type="ARBA" id="ARBA00023315"/>
    </source>
</evidence>
<proteinExistence type="predicted"/>
<keyword evidence="2" id="KW-0012">Acyltransferase</keyword>
<dbReference type="PANTHER" id="PTHR43877:SF2">
    <property type="entry name" value="AMINOALKYLPHOSPHONATE N-ACETYLTRANSFERASE-RELATED"/>
    <property type="match status" value="1"/>
</dbReference>
<dbReference type="InterPro" id="IPR050832">
    <property type="entry name" value="Bact_Acetyltransf"/>
</dbReference>
<dbReference type="PROSITE" id="PS51186">
    <property type="entry name" value="GNAT"/>
    <property type="match status" value="1"/>
</dbReference>
<dbReference type="Proteomes" id="UP000008631">
    <property type="component" value="Chromosome"/>
</dbReference>
<dbReference type="CDD" id="cd04301">
    <property type="entry name" value="NAT_SF"/>
    <property type="match status" value="1"/>
</dbReference>